<gene>
    <name evidence="2" type="ORF">Salat_1419900</name>
</gene>
<sequence length="171" mass="19459">MLERPSKNRYLDEDHWKKILLDVTGEDEEWRTYERLQQEQSHMLSLEPQRIFFTTSVLFDYQLINYHMPESAPRQLGIHRTFTVPKRCRKNLKAKGKDPNYPSGASNDGSDTPYDGLDVQGDGRNAPSEDAPLDDHPNDIVDPSGTGLNYALGMRPSMIISMPLSILLVLA</sequence>
<evidence type="ECO:0000313" key="2">
    <source>
        <dbReference type="EMBL" id="KAK4426513.1"/>
    </source>
</evidence>
<dbReference type="EMBL" id="JACGWO010000005">
    <property type="protein sequence ID" value="KAK4426513.1"/>
    <property type="molecule type" value="Genomic_DNA"/>
</dbReference>
<comment type="caution">
    <text evidence="2">The sequence shown here is derived from an EMBL/GenBank/DDBJ whole genome shotgun (WGS) entry which is preliminary data.</text>
</comment>
<evidence type="ECO:0000256" key="1">
    <source>
        <dbReference type="SAM" id="MobiDB-lite"/>
    </source>
</evidence>
<reference evidence="2" key="1">
    <citation type="submission" date="2020-06" db="EMBL/GenBank/DDBJ databases">
        <authorList>
            <person name="Li T."/>
            <person name="Hu X."/>
            <person name="Zhang T."/>
            <person name="Song X."/>
            <person name="Zhang H."/>
            <person name="Dai N."/>
            <person name="Sheng W."/>
            <person name="Hou X."/>
            <person name="Wei L."/>
        </authorList>
    </citation>
    <scope>NUCLEOTIDE SEQUENCE</scope>
    <source>
        <strain evidence="2">3651</strain>
        <tissue evidence="2">Leaf</tissue>
    </source>
</reference>
<dbReference type="Proteomes" id="UP001293254">
    <property type="component" value="Unassembled WGS sequence"/>
</dbReference>
<keyword evidence="3" id="KW-1185">Reference proteome</keyword>
<feature type="region of interest" description="Disordered" evidence="1">
    <location>
        <begin position="91"/>
        <end position="140"/>
    </location>
</feature>
<reference evidence="2" key="2">
    <citation type="journal article" date="2024" name="Plant">
        <title>Genomic evolution and insights into agronomic trait innovations of Sesamum species.</title>
        <authorList>
            <person name="Miao H."/>
            <person name="Wang L."/>
            <person name="Qu L."/>
            <person name="Liu H."/>
            <person name="Sun Y."/>
            <person name="Le M."/>
            <person name="Wang Q."/>
            <person name="Wei S."/>
            <person name="Zheng Y."/>
            <person name="Lin W."/>
            <person name="Duan Y."/>
            <person name="Cao H."/>
            <person name="Xiong S."/>
            <person name="Wang X."/>
            <person name="Wei L."/>
            <person name="Li C."/>
            <person name="Ma Q."/>
            <person name="Ju M."/>
            <person name="Zhao R."/>
            <person name="Li G."/>
            <person name="Mu C."/>
            <person name="Tian Q."/>
            <person name="Mei H."/>
            <person name="Zhang T."/>
            <person name="Gao T."/>
            <person name="Zhang H."/>
        </authorList>
    </citation>
    <scope>NUCLEOTIDE SEQUENCE</scope>
    <source>
        <strain evidence="2">3651</strain>
    </source>
</reference>
<name>A0AAE2CLG9_9LAMI</name>
<organism evidence="2 3">
    <name type="scientific">Sesamum alatum</name>
    <dbReference type="NCBI Taxonomy" id="300844"/>
    <lineage>
        <taxon>Eukaryota</taxon>
        <taxon>Viridiplantae</taxon>
        <taxon>Streptophyta</taxon>
        <taxon>Embryophyta</taxon>
        <taxon>Tracheophyta</taxon>
        <taxon>Spermatophyta</taxon>
        <taxon>Magnoliopsida</taxon>
        <taxon>eudicotyledons</taxon>
        <taxon>Gunneridae</taxon>
        <taxon>Pentapetalae</taxon>
        <taxon>asterids</taxon>
        <taxon>lamiids</taxon>
        <taxon>Lamiales</taxon>
        <taxon>Pedaliaceae</taxon>
        <taxon>Sesamum</taxon>
    </lineage>
</organism>
<evidence type="ECO:0000313" key="3">
    <source>
        <dbReference type="Proteomes" id="UP001293254"/>
    </source>
</evidence>
<dbReference type="AlphaFoldDB" id="A0AAE2CLG9"/>
<protein>
    <submittedName>
        <fullName evidence="2">Uncharacterized protein</fullName>
    </submittedName>
</protein>
<proteinExistence type="predicted"/>
<accession>A0AAE2CLG9</accession>